<keyword evidence="3" id="KW-1185">Reference proteome</keyword>
<dbReference type="RefSeq" id="WP_128466048.1">
    <property type="nucleotide sequence ID" value="NZ_CP035108.1"/>
</dbReference>
<dbReference type="PANTHER" id="PTHR43471">
    <property type="entry name" value="ABC TRANSPORTER PERMEASE"/>
    <property type="match status" value="1"/>
</dbReference>
<evidence type="ECO:0000313" key="2">
    <source>
        <dbReference type="EMBL" id="QAR32761.1"/>
    </source>
</evidence>
<protein>
    <recommendedName>
        <fullName evidence="4">ABC transporter permease</fullName>
    </recommendedName>
</protein>
<sequence length="262" mass="29113">MTQVCFITFLEGVRNRVLYAIVIFSLIIMFLSAVFARFFMQDLSKVIADFNLGAMSLAGLLISFSVSVGLVAKDLDRRTIYFVLGRNISRRRYIFGKFAGLALLLISAYSIIFLLTHVPILLMKSAMPGYFKSFSWNAYALAAFADLVKCIFLNAVIIFFSSFVTTSFTVLIFSILIYIAGQSLAEVLMYVSASDAYAELAGFLNIVKYIVPDFSSLDYKTVAANGIMPPMEIYAGSILYALVYSAVLLVLAGIIFSRREFP</sequence>
<dbReference type="KEGG" id="gtl:EP073_04890"/>
<evidence type="ECO:0008006" key="4">
    <source>
        <dbReference type="Google" id="ProtNLM"/>
    </source>
</evidence>
<name>A0A410JXJ8_9BACT</name>
<dbReference type="Pfam" id="PF12679">
    <property type="entry name" value="ABC2_membrane_2"/>
    <property type="match status" value="1"/>
</dbReference>
<dbReference type="PANTHER" id="PTHR43471:SF10">
    <property type="entry name" value="SLL1107 PROTEIN"/>
    <property type="match status" value="1"/>
</dbReference>
<dbReference type="OrthoDB" id="9810558at2"/>
<dbReference type="GO" id="GO:0140359">
    <property type="term" value="F:ABC-type transporter activity"/>
    <property type="evidence" value="ECO:0007669"/>
    <property type="project" value="InterPro"/>
</dbReference>
<keyword evidence="1" id="KW-1133">Transmembrane helix</keyword>
<feature type="transmembrane region" description="Helical" evidence="1">
    <location>
        <begin position="233"/>
        <end position="256"/>
    </location>
</feature>
<feature type="transmembrane region" description="Helical" evidence="1">
    <location>
        <begin position="93"/>
        <end position="118"/>
    </location>
</feature>
<feature type="transmembrane region" description="Helical" evidence="1">
    <location>
        <begin position="168"/>
        <end position="191"/>
    </location>
</feature>
<proteinExistence type="predicted"/>
<dbReference type="GO" id="GO:0005886">
    <property type="term" value="C:plasma membrane"/>
    <property type="evidence" value="ECO:0007669"/>
    <property type="project" value="UniProtKB-SubCell"/>
</dbReference>
<feature type="transmembrane region" description="Helical" evidence="1">
    <location>
        <begin position="17"/>
        <end position="40"/>
    </location>
</feature>
<accession>A0A410JXJ8</accession>
<reference evidence="2 3" key="1">
    <citation type="submission" date="2019-01" db="EMBL/GenBank/DDBJ databases">
        <title>Geovibrio thiophilus DSM 11263, complete genome.</title>
        <authorList>
            <person name="Spring S."/>
            <person name="Bunk B."/>
            <person name="Sproer C."/>
        </authorList>
    </citation>
    <scope>NUCLEOTIDE SEQUENCE [LARGE SCALE GENOMIC DNA]</scope>
    <source>
        <strain evidence="2 3">DSM 11263</strain>
    </source>
</reference>
<dbReference type="AlphaFoldDB" id="A0A410JXJ8"/>
<gene>
    <name evidence="2" type="ORF">EP073_04890</name>
</gene>
<evidence type="ECO:0000256" key="1">
    <source>
        <dbReference type="SAM" id="Phobius"/>
    </source>
</evidence>
<evidence type="ECO:0000313" key="3">
    <source>
        <dbReference type="Proteomes" id="UP000287502"/>
    </source>
</evidence>
<feature type="transmembrane region" description="Helical" evidence="1">
    <location>
        <begin position="52"/>
        <end position="72"/>
    </location>
</feature>
<dbReference type="Proteomes" id="UP000287502">
    <property type="component" value="Chromosome"/>
</dbReference>
<feature type="transmembrane region" description="Helical" evidence="1">
    <location>
        <begin position="138"/>
        <end position="161"/>
    </location>
</feature>
<dbReference type="EMBL" id="CP035108">
    <property type="protein sequence ID" value="QAR32761.1"/>
    <property type="molecule type" value="Genomic_DNA"/>
</dbReference>
<keyword evidence="1" id="KW-0472">Membrane</keyword>
<keyword evidence="1" id="KW-0812">Transmembrane</keyword>
<organism evidence="2 3">
    <name type="scientific">Geovibrio thiophilus</name>
    <dbReference type="NCBI Taxonomy" id="139438"/>
    <lineage>
        <taxon>Bacteria</taxon>
        <taxon>Pseudomonadati</taxon>
        <taxon>Deferribacterota</taxon>
        <taxon>Deferribacteres</taxon>
        <taxon>Deferribacterales</taxon>
        <taxon>Geovibrionaceae</taxon>
        <taxon>Geovibrio</taxon>
    </lineage>
</organism>